<dbReference type="GO" id="GO:0030694">
    <property type="term" value="C:bacterial-type flagellum basal body, rod"/>
    <property type="evidence" value="ECO:0007669"/>
    <property type="project" value="InterPro"/>
</dbReference>
<evidence type="ECO:0000259" key="5">
    <source>
        <dbReference type="Pfam" id="PF00460"/>
    </source>
</evidence>
<dbReference type="AlphaFoldDB" id="A0A7X0DPY7"/>
<keyword evidence="8" id="KW-0966">Cell projection</keyword>
<feature type="domain" description="Flagellar basal-body/hook protein C-terminal" evidence="6">
    <location>
        <begin position="254"/>
        <end position="295"/>
    </location>
</feature>
<evidence type="ECO:0000259" key="7">
    <source>
        <dbReference type="Pfam" id="PF22692"/>
    </source>
</evidence>
<keyword evidence="8" id="KW-0969">Cilium</keyword>
<dbReference type="NCBIfam" id="TIGR03506">
    <property type="entry name" value="FlgEFG_subfam"/>
    <property type="match status" value="1"/>
</dbReference>
<reference evidence="8 9" key="1">
    <citation type="submission" date="2020-08" db="EMBL/GenBank/DDBJ databases">
        <title>Genomic Encyclopedia of Type Strains, Phase IV (KMG-IV): sequencing the most valuable type-strain genomes for metagenomic binning, comparative biology and taxonomic classification.</title>
        <authorList>
            <person name="Goeker M."/>
        </authorList>
    </citation>
    <scope>NUCLEOTIDE SEQUENCE [LARGE SCALE GENOMIC DNA]</scope>
    <source>
        <strain evidence="8 9">DSM 17989</strain>
    </source>
</reference>
<evidence type="ECO:0000256" key="3">
    <source>
        <dbReference type="ARBA" id="ARBA00023143"/>
    </source>
</evidence>
<dbReference type="Proteomes" id="UP000536100">
    <property type="component" value="Unassembled WGS sequence"/>
</dbReference>
<dbReference type="SUPFAM" id="SSF117143">
    <property type="entry name" value="Flagellar hook protein flgE"/>
    <property type="match status" value="1"/>
</dbReference>
<evidence type="ECO:0000313" key="9">
    <source>
        <dbReference type="Proteomes" id="UP000536100"/>
    </source>
</evidence>
<comment type="similarity">
    <text evidence="2 4">Belongs to the flagella basal body rod proteins family.</text>
</comment>
<evidence type="ECO:0000256" key="1">
    <source>
        <dbReference type="ARBA" id="ARBA00004117"/>
    </source>
</evidence>
<name>A0A7X0DPY7_9SPIR</name>
<dbReference type="NCBIfam" id="TIGR02490">
    <property type="entry name" value="flgF"/>
    <property type="match status" value="1"/>
</dbReference>
<dbReference type="InterPro" id="IPR037925">
    <property type="entry name" value="FlgE/F/G-like"/>
</dbReference>
<dbReference type="PANTHER" id="PTHR30435">
    <property type="entry name" value="FLAGELLAR PROTEIN"/>
    <property type="match status" value="1"/>
</dbReference>
<dbReference type="EMBL" id="JACHFB010000001">
    <property type="protein sequence ID" value="MBB6212884.1"/>
    <property type="molecule type" value="Genomic_DNA"/>
</dbReference>
<proteinExistence type="inferred from homology"/>
<organism evidence="8 9">
    <name type="scientific">Borreliella californiensis</name>
    <dbReference type="NCBI Taxonomy" id="373543"/>
    <lineage>
        <taxon>Bacteria</taxon>
        <taxon>Pseudomonadati</taxon>
        <taxon>Spirochaetota</taxon>
        <taxon>Spirochaetia</taxon>
        <taxon>Spirochaetales</taxon>
        <taxon>Borreliaceae</taxon>
        <taxon>Borreliella</taxon>
    </lineage>
</organism>
<dbReference type="Pfam" id="PF22692">
    <property type="entry name" value="LlgE_F_G_D1"/>
    <property type="match status" value="1"/>
</dbReference>
<dbReference type="PANTHER" id="PTHR30435:SF19">
    <property type="entry name" value="FLAGELLAR BASAL-BODY ROD PROTEIN FLGG"/>
    <property type="match status" value="1"/>
</dbReference>
<protein>
    <submittedName>
        <fullName evidence="8">Flagellar basal-body rod protein FlgG</fullName>
    </submittedName>
</protein>
<evidence type="ECO:0000259" key="6">
    <source>
        <dbReference type="Pfam" id="PF06429"/>
    </source>
</evidence>
<dbReference type="Pfam" id="PF06429">
    <property type="entry name" value="Flg_bbr_C"/>
    <property type="match status" value="1"/>
</dbReference>
<feature type="domain" description="Flagellar basal body rod protein N-terminal" evidence="5">
    <location>
        <begin position="23"/>
        <end position="53"/>
    </location>
</feature>
<evidence type="ECO:0000256" key="4">
    <source>
        <dbReference type="RuleBase" id="RU362116"/>
    </source>
</evidence>
<keyword evidence="8" id="KW-0282">Flagellum</keyword>
<dbReference type="GO" id="GO:0071978">
    <property type="term" value="P:bacterial-type flagellum-dependent swarming motility"/>
    <property type="evidence" value="ECO:0007669"/>
    <property type="project" value="TreeGrafter"/>
</dbReference>
<evidence type="ECO:0000313" key="8">
    <source>
        <dbReference type="EMBL" id="MBB6212884.1"/>
    </source>
</evidence>
<comment type="subcellular location">
    <subcellularLocation>
        <location evidence="1 4">Bacterial flagellum basal body</location>
    </subcellularLocation>
</comment>
<dbReference type="Pfam" id="PF00460">
    <property type="entry name" value="Flg_bb_rod"/>
    <property type="match status" value="1"/>
</dbReference>
<dbReference type="InterPro" id="IPR020013">
    <property type="entry name" value="Flagellar_FlgE/F/G"/>
</dbReference>
<dbReference type="InterPro" id="IPR053967">
    <property type="entry name" value="LlgE_F_G-like_D1"/>
</dbReference>
<sequence length="300" mass="33871">MGQLMLILIKLIVFKDLTVVRGIYTAASGMMAERRKLDTVSNNLANIDLIGYKKDLSIQKAFPEILIRRLNDDGLYKFPKGHLETAPVVGKLGTGVEENEIYTVFEQGPLKTTGNPLDLALTDQGFFVIQTSDGERYTRNGSFTIGKEGILVTKTGFPVLGEKGYIYLKKNNFKITPQGQIFHNSSFESNPKRLVSEYENSWENYELLDTIRIVNFENPRFLKKQGNSLWIDTKTSGKAQEIDVSLRPKIETETLEASNVNSVNEMVLMIEINRAYEANQKTIQTEDSLLGKLINEIGKY</sequence>
<dbReference type="InterPro" id="IPR012836">
    <property type="entry name" value="FlgF"/>
</dbReference>
<gene>
    <name evidence="8" type="ORF">HNP67_000339</name>
</gene>
<dbReference type="InterPro" id="IPR010930">
    <property type="entry name" value="Flg_bb/hook_C_dom"/>
</dbReference>
<dbReference type="InterPro" id="IPR001444">
    <property type="entry name" value="Flag_bb_rod_N"/>
</dbReference>
<evidence type="ECO:0000256" key="2">
    <source>
        <dbReference type="ARBA" id="ARBA00009677"/>
    </source>
</evidence>
<accession>A0A7X0DPY7</accession>
<feature type="domain" description="Flagellar hook protein FlgE/F/G-like D1" evidence="7">
    <location>
        <begin position="122"/>
        <end position="181"/>
    </location>
</feature>
<comment type="caution">
    <text evidence="8">The sequence shown here is derived from an EMBL/GenBank/DDBJ whole genome shotgun (WGS) entry which is preliminary data.</text>
</comment>
<keyword evidence="3 4" id="KW-0975">Bacterial flagellum</keyword>